<dbReference type="EMBL" id="JAZHYN010000002">
    <property type="protein sequence ID" value="MEF3365149.1"/>
    <property type="molecule type" value="Genomic_DNA"/>
</dbReference>
<gene>
    <name evidence="1" type="ORF">V3H18_01240</name>
</gene>
<organism evidence="1 2">
    <name type="scientific">Methylocystis borbori</name>
    <dbReference type="NCBI Taxonomy" id="3118750"/>
    <lineage>
        <taxon>Bacteria</taxon>
        <taxon>Pseudomonadati</taxon>
        <taxon>Pseudomonadota</taxon>
        <taxon>Alphaproteobacteria</taxon>
        <taxon>Hyphomicrobiales</taxon>
        <taxon>Methylocystaceae</taxon>
        <taxon>Methylocystis</taxon>
    </lineage>
</organism>
<proteinExistence type="predicted"/>
<accession>A0ABU7XCN4</accession>
<protein>
    <recommendedName>
        <fullName evidence="3">SGNH/GDSL hydrolase family protein</fullName>
    </recommendedName>
</protein>
<evidence type="ECO:0000313" key="1">
    <source>
        <dbReference type="EMBL" id="MEF3365149.1"/>
    </source>
</evidence>
<name>A0ABU7XCN4_9HYPH</name>
<evidence type="ECO:0000313" key="2">
    <source>
        <dbReference type="Proteomes" id="UP001350748"/>
    </source>
</evidence>
<keyword evidence="2" id="KW-1185">Reference proteome</keyword>
<evidence type="ECO:0008006" key="3">
    <source>
        <dbReference type="Google" id="ProtNLM"/>
    </source>
</evidence>
<sequence length="238" mass="26337">MAVSPLANGLPHTPALIGNSSSALIFIAAEEAGFPLNGAPFALGPQPPFNADITEFHPEILQLLKQGAVFSIVNTGARDLLTLIQHPQPFDFILPDRPDLPLDPNAQLISFYAMRDAFKRHLNKDFGILTLAKSCAAGKVIHIISQPPLESEEIILTYAPWQLKESDRISSPWLRLKAYLLCTSLLIEFCKENGIEIIYPPAIAIDDKGFLKTDYYSNATHANVAYGRLVLEKMKEWV</sequence>
<reference evidence="1 2" key="1">
    <citation type="submission" date="2024-02" db="EMBL/GenBank/DDBJ databases">
        <authorList>
            <person name="Grouzdev D."/>
        </authorList>
    </citation>
    <scope>NUCLEOTIDE SEQUENCE [LARGE SCALE GENOMIC DNA]</scope>
    <source>
        <strain evidence="1 2">9N</strain>
    </source>
</reference>
<dbReference type="Proteomes" id="UP001350748">
    <property type="component" value="Unassembled WGS sequence"/>
</dbReference>
<dbReference type="RefSeq" id="WP_332080050.1">
    <property type="nucleotide sequence ID" value="NZ_JAZHYN010000002.1"/>
</dbReference>
<comment type="caution">
    <text evidence="1">The sequence shown here is derived from an EMBL/GenBank/DDBJ whole genome shotgun (WGS) entry which is preliminary data.</text>
</comment>